<comment type="caution">
    <text evidence="2">The sequence shown here is derived from an EMBL/GenBank/DDBJ whole genome shotgun (WGS) entry which is preliminary data.</text>
</comment>
<evidence type="ECO:0000313" key="3">
    <source>
        <dbReference type="Proteomes" id="UP000261948"/>
    </source>
</evidence>
<feature type="transmembrane region" description="Helical" evidence="1">
    <location>
        <begin position="49"/>
        <end position="75"/>
    </location>
</feature>
<accession>A0A373F6H8</accession>
<dbReference type="EMBL" id="QURR01000048">
    <property type="protein sequence ID" value="RGE39600.1"/>
    <property type="molecule type" value="Genomic_DNA"/>
</dbReference>
<keyword evidence="1" id="KW-1133">Transmembrane helix</keyword>
<dbReference type="Proteomes" id="UP000261948">
    <property type="component" value="Unassembled WGS sequence"/>
</dbReference>
<dbReference type="AlphaFoldDB" id="A0A373F6H8"/>
<feature type="transmembrane region" description="Helical" evidence="1">
    <location>
        <begin position="6"/>
        <end position="28"/>
    </location>
</feature>
<gene>
    <name evidence="2" type="ORF">DZC30_21590</name>
</gene>
<proteinExistence type="predicted"/>
<keyword evidence="1" id="KW-0472">Membrane</keyword>
<evidence type="ECO:0000313" key="2">
    <source>
        <dbReference type="EMBL" id="RGE39600.1"/>
    </source>
</evidence>
<sequence length="110" mass="11737">MNLLITVVSYALIAIAIAPLLFLGFYLLAHALGLHKAAERILDACSSLLMLQGITGGVVNLLGGLALAALGLWFFLQTRGLGSVLPALLVPFGLWRSWRGLGLLIKLRQS</sequence>
<protein>
    <submittedName>
        <fullName evidence="2">Uncharacterized protein</fullName>
    </submittedName>
</protein>
<feature type="transmembrane region" description="Helical" evidence="1">
    <location>
        <begin position="81"/>
        <end position="98"/>
    </location>
</feature>
<keyword evidence="3" id="KW-1185">Reference proteome</keyword>
<keyword evidence="1" id="KW-0812">Transmembrane</keyword>
<reference evidence="2 3" key="1">
    <citation type="submission" date="2018-08" db="EMBL/GenBank/DDBJ databases">
        <title>Comamonas testosteroni strain SWCO2.</title>
        <authorList>
            <person name="Jiang N."/>
            <person name="Zhang X.Z."/>
        </authorList>
    </citation>
    <scope>NUCLEOTIDE SEQUENCE [LARGE SCALE GENOMIC DNA]</scope>
    <source>
        <strain evidence="2 3">SWCO2</strain>
    </source>
</reference>
<evidence type="ECO:0000256" key="1">
    <source>
        <dbReference type="SAM" id="Phobius"/>
    </source>
</evidence>
<name>A0A373F6H8_COMTE</name>
<organism evidence="2 3">
    <name type="scientific">Comamonas testosteroni</name>
    <name type="common">Pseudomonas testosteroni</name>
    <dbReference type="NCBI Taxonomy" id="285"/>
    <lineage>
        <taxon>Bacteria</taxon>
        <taxon>Pseudomonadati</taxon>
        <taxon>Pseudomonadota</taxon>
        <taxon>Betaproteobacteria</taxon>
        <taxon>Burkholderiales</taxon>
        <taxon>Comamonadaceae</taxon>
        <taxon>Comamonas</taxon>
    </lineage>
</organism>